<protein>
    <recommendedName>
        <fullName evidence="3">Exostosin GT47 domain-containing protein</fullName>
    </recommendedName>
</protein>
<dbReference type="GO" id="GO:0016757">
    <property type="term" value="F:glycosyltransferase activity"/>
    <property type="evidence" value="ECO:0007669"/>
    <property type="project" value="InterPro"/>
</dbReference>
<dbReference type="Proteomes" id="UP001515480">
    <property type="component" value="Unassembled WGS sequence"/>
</dbReference>
<dbReference type="AlphaFoldDB" id="A0AB34J8H3"/>
<reference evidence="1 2" key="1">
    <citation type="journal article" date="2024" name="Science">
        <title>Giant polyketide synthase enzymes in the biosynthesis of giant marine polyether toxins.</title>
        <authorList>
            <person name="Fallon T.R."/>
            <person name="Shende V.V."/>
            <person name="Wierzbicki I.H."/>
            <person name="Pendleton A.L."/>
            <person name="Watervoot N.F."/>
            <person name="Auber R.P."/>
            <person name="Gonzalez D.J."/>
            <person name="Wisecaver J.H."/>
            <person name="Moore B.S."/>
        </authorList>
    </citation>
    <scope>NUCLEOTIDE SEQUENCE [LARGE SCALE GENOMIC DNA]</scope>
    <source>
        <strain evidence="1 2">12B1</strain>
    </source>
</reference>
<name>A0AB34J8H3_PRYPA</name>
<proteinExistence type="predicted"/>
<dbReference type="PANTHER" id="PTHR11062:SF117">
    <property type="entry name" value="XYLOGLUCAN-SPECIFIC GALACTURONOSYLTRANSFERASE 1"/>
    <property type="match status" value="1"/>
</dbReference>
<keyword evidence="2" id="KW-1185">Reference proteome</keyword>
<comment type="caution">
    <text evidence="1">The sequence shown here is derived from an EMBL/GenBank/DDBJ whole genome shotgun (WGS) entry which is preliminary data.</text>
</comment>
<gene>
    <name evidence="1" type="ORF">AB1Y20_002110</name>
</gene>
<dbReference type="PANTHER" id="PTHR11062">
    <property type="entry name" value="EXOSTOSIN HEPARAN SULFATE GLYCOSYLTRANSFERASE -RELATED"/>
    <property type="match status" value="1"/>
</dbReference>
<evidence type="ECO:0008006" key="3">
    <source>
        <dbReference type="Google" id="ProtNLM"/>
    </source>
</evidence>
<sequence length="548" mass="61411">MRWAPASYDEFWSSALHPWLDLADASAHVDVAAAQSEDQLRRCPRVFVYDFRGTPLADSFKPTKAYASRAFGPPMNNMTGVRISSQFALAMALAHRLVRSPCYTANASQADLFFVPIKPLRKFAWQWPLTCEKMLSELSQQGKTFESFLPHLNRGNAAKHFMVFSHDDVGSYWKCCGWWIPPAGLLDNSVRVAYMQALSDNARSHNYMASNNSIYALTKKSKKAWAFFDDLRQVPNLISVPIMSSVHWEQRLASRSAPPWEAGWVESLTKAPARKSWLRNSSNDTSIVIGTGATAERVHVNVERPILMLYVGGNGLARAAVDFAATVLTNDKSANAQRPVKNVTVRVGDADVREAISRVCKEYTRDECRVLPFTTDVLRLKRKAVFCLEPTGVFPQRKSIADSVALGCIPVLFNKMADEVVTSWIVPASLANLSRVLVPREAFLRGEVDLRKLLMSVPTVQRSLMQKVAVLNARRFQMSVDDMPGDAMYTLLWRIQRQANIPSNKGNYNGSHRTKCAAAINHNLAARRHRNIQIGNRVGSKVDRSKRN</sequence>
<dbReference type="InterPro" id="IPR004263">
    <property type="entry name" value="Exostosin"/>
</dbReference>
<organism evidence="1 2">
    <name type="scientific">Prymnesium parvum</name>
    <name type="common">Toxic golden alga</name>
    <dbReference type="NCBI Taxonomy" id="97485"/>
    <lineage>
        <taxon>Eukaryota</taxon>
        <taxon>Haptista</taxon>
        <taxon>Haptophyta</taxon>
        <taxon>Prymnesiophyceae</taxon>
        <taxon>Prymnesiales</taxon>
        <taxon>Prymnesiaceae</taxon>
        <taxon>Prymnesium</taxon>
    </lineage>
</organism>
<evidence type="ECO:0000313" key="2">
    <source>
        <dbReference type="Proteomes" id="UP001515480"/>
    </source>
</evidence>
<accession>A0AB34J8H3</accession>
<dbReference type="EMBL" id="JBGBPQ010000011">
    <property type="protein sequence ID" value="KAL1515486.1"/>
    <property type="molecule type" value="Genomic_DNA"/>
</dbReference>
<evidence type="ECO:0000313" key="1">
    <source>
        <dbReference type="EMBL" id="KAL1515486.1"/>
    </source>
</evidence>